<protein>
    <submittedName>
        <fullName evidence="1">Uncharacterized protein</fullName>
    </submittedName>
</protein>
<organism evidence="1 2">
    <name type="scientific">Levilactobacillus zymae</name>
    <dbReference type="NCBI Taxonomy" id="267363"/>
    <lineage>
        <taxon>Bacteria</taxon>
        <taxon>Bacillati</taxon>
        <taxon>Bacillota</taxon>
        <taxon>Bacilli</taxon>
        <taxon>Lactobacillales</taxon>
        <taxon>Lactobacillaceae</taxon>
        <taxon>Levilactobacillus</taxon>
    </lineage>
</organism>
<gene>
    <name evidence="1" type="ORF">LZY01_16770</name>
</gene>
<evidence type="ECO:0000313" key="1">
    <source>
        <dbReference type="EMBL" id="GEO72509.1"/>
    </source>
</evidence>
<keyword evidence="2" id="KW-1185">Reference proteome</keyword>
<comment type="caution">
    <text evidence="1">The sequence shown here is derived from an EMBL/GenBank/DDBJ whole genome shotgun (WGS) entry which is preliminary data.</text>
</comment>
<sequence length="134" mass="14307">MLFANGQVVLGQNRGDDLRGQRGGGKGTDYASAIRQGNDQVAEPPAVRVVGQVGDGRELGKMGTVRRGSRGIIEAQKQLVLGIVTTHIEAKGGLDESRGGGKGRHRKHSNLGTDYIKTQFNKITQILTSTNELN</sequence>
<proteinExistence type="predicted"/>
<accession>A0ABQ0WX77</accession>
<dbReference type="Proteomes" id="UP000321794">
    <property type="component" value="Unassembled WGS sequence"/>
</dbReference>
<reference evidence="1 2" key="1">
    <citation type="submission" date="2019-07" db="EMBL/GenBank/DDBJ databases">
        <title>Whole genome shotgun sequence of Lactobacillus zymae NBRC 107157.</title>
        <authorList>
            <person name="Hosoyama A."/>
            <person name="Uohara A."/>
            <person name="Ohji S."/>
            <person name="Ichikawa N."/>
        </authorList>
    </citation>
    <scope>NUCLEOTIDE SEQUENCE [LARGE SCALE GENOMIC DNA]</scope>
    <source>
        <strain evidence="1 2">NBRC 107157</strain>
    </source>
</reference>
<name>A0ABQ0WX77_9LACO</name>
<dbReference type="EMBL" id="BJZK01000020">
    <property type="protein sequence ID" value="GEO72509.1"/>
    <property type="molecule type" value="Genomic_DNA"/>
</dbReference>
<evidence type="ECO:0000313" key="2">
    <source>
        <dbReference type="Proteomes" id="UP000321794"/>
    </source>
</evidence>